<evidence type="ECO:0000256" key="1">
    <source>
        <dbReference type="SAM" id="SignalP"/>
    </source>
</evidence>
<evidence type="ECO:0008006" key="3">
    <source>
        <dbReference type="Google" id="ProtNLM"/>
    </source>
</evidence>
<proteinExistence type="predicted"/>
<name>A0AB39I9M0_9PSED</name>
<organism evidence="2">
    <name type="scientific">Pseudomonas sp. Hg7Tf</name>
    <dbReference type="NCBI Taxonomy" id="3236988"/>
    <lineage>
        <taxon>Bacteria</taxon>
        <taxon>Pseudomonadati</taxon>
        <taxon>Pseudomonadota</taxon>
        <taxon>Gammaproteobacteria</taxon>
        <taxon>Pseudomonadales</taxon>
        <taxon>Pseudomonadaceae</taxon>
        <taxon>Pseudomonas</taxon>
    </lineage>
</organism>
<feature type="signal peptide" evidence="1">
    <location>
        <begin position="1"/>
        <end position="24"/>
    </location>
</feature>
<keyword evidence="1" id="KW-0732">Signal</keyword>
<protein>
    <recommendedName>
        <fullName evidence="3">Halovibrin HvnA</fullName>
    </recommendedName>
</protein>
<reference evidence="2" key="1">
    <citation type="submission" date="2024-07" db="EMBL/GenBank/DDBJ databases">
        <title>Identification and characteristics of a novel species of coltsfoot's symbiotic bacteria.</title>
        <authorList>
            <person name="Juszczyk A."/>
            <person name="Jasielczuk I."/>
            <person name="Gurgul A."/>
            <person name="Rogala M."/>
            <person name="Kowalczyk A."/>
            <person name="Szmatola T."/>
            <person name="Kosecka-Strojek M."/>
            <person name="Arent Z."/>
            <person name="Latowski D."/>
        </authorList>
    </citation>
    <scope>NUCLEOTIDE SEQUENCE</scope>
    <source>
        <strain evidence="2">Hg7Tf</strain>
    </source>
</reference>
<gene>
    <name evidence="2" type="ORF">AB4Y39_09270</name>
</gene>
<evidence type="ECO:0000313" key="2">
    <source>
        <dbReference type="EMBL" id="XDK38841.1"/>
    </source>
</evidence>
<dbReference type="AlphaFoldDB" id="A0AB39I9M0"/>
<dbReference type="RefSeq" id="WP_280043586.1">
    <property type="nucleotide sequence ID" value="NZ_CP162607.1"/>
</dbReference>
<accession>A0AB39I9M0</accession>
<feature type="chain" id="PRO_5044274993" description="Halovibrin HvnA" evidence="1">
    <location>
        <begin position="25"/>
        <end position="449"/>
    </location>
</feature>
<dbReference type="EMBL" id="CP162607">
    <property type="protein sequence ID" value="XDK38841.1"/>
    <property type="molecule type" value="Genomic_DNA"/>
</dbReference>
<sequence length="449" mass="49814">MIAFKRTIPFWMSLLLLLATSAQARDMSSLRTQLRQTGEQTAQVLNFRLSRTVAECPGAKPQFYCSGVLVRSMAAGNPATFWKLSAAAQQAGAERFLWLRDAAPKVAPQGKVGYVFLDGFSAIAQGKPYSAKHIEGGWEVAIDNWNDQAPAGVAIEAVYYNYAEPTALLRAHNAQRAFFDVTGEWLPVLRYARDEDGQVRFGFNSMEQLYYGYTVAARLNARYADISPNCPDGNPPYYCSGVLVRGTRAGDFHAWNPSDSSIKGNGVSFSWFRADQLISKTIIGQGLVMAPMSAPVAHPLTLRCIYPFNAGTSGAIDMCTFRGLCTPTKNTLEKWVAAYRTTPTTSCAIDPDVEGVKLNTAIRNDKRVVDPHGWNEWMIAAWPQDIGAKLPIEVFFHNILRAEGGLPEARFFQRDYLNTDSRYLPVLRFNPAAIDMNIFSYLPQDQSVD</sequence>